<evidence type="ECO:0000259" key="2">
    <source>
        <dbReference type="PROSITE" id="PS50888"/>
    </source>
</evidence>
<dbReference type="AlphaFoldDB" id="A0A1X2ICB7"/>
<dbReference type="STRING" id="90262.A0A1X2ICB7"/>
<feature type="compositionally biased region" description="Low complexity" evidence="1">
    <location>
        <begin position="281"/>
        <end position="298"/>
    </location>
</feature>
<name>A0A1X2ICB7_9FUNG</name>
<feature type="domain" description="BHLH" evidence="2">
    <location>
        <begin position="160"/>
        <end position="213"/>
    </location>
</feature>
<dbReference type="Gene3D" id="4.10.280.10">
    <property type="entry name" value="Helix-loop-helix DNA-binding domain"/>
    <property type="match status" value="1"/>
</dbReference>
<dbReference type="GO" id="GO:0046983">
    <property type="term" value="F:protein dimerization activity"/>
    <property type="evidence" value="ECO:0007669"/>
    <property type="project" value="InterPro"/>
</dbReference>
<evidence type="ECO:0000313" key="4">
    <source>
        <dbReference type="Proteomes" id="UP000193560"/>
    </source>
</evidence>
<proteinExistence type="predicted"/>
<dbReference type="EMBL" id="MCGE01000015">
    <property type="protein sequence ID" value="ORZ13945.1"/>
    <property type="molecule type" value="Genomic_DNA"/>
</dbReference>
<dbReference type="InterPro" id="IPR036638">
    <property type="entry name" value="HLH_DNA-bd_sf"/>
</dbReference>
<dbReference type="Proteomes" id="UP000193560">
    <property type="component" value="Unassembled WGS sequence"/>
</dbReference>
<comment type="caution">
    <text evidence="3">The sequence shown here is derived from an EMBL/GenBank/DDBJ whole genome shotgun (WGS) entry which is preliminary data.</text>
</comment>
<evidence type="ECO:0000313" key="3">
    <source>
        <dbReference type="EMBL" id="ORZ13945.1"/>
    </source>
</evidence>
<dbReference type="GO" id="GO:0003700">
    <property type="term" value="F:DNA-binding transcription factor activity"/>
    <property type="evidence" value="ECO:0007669"/>
    <property type="project" value="TreeGrafter"/>
</dbReference>
<dbReference type="SUPFAM" id="SSF47459">
    <property type="entry name" value="HLH, helix-loop-helix DNA-binding domain"/>
    <property type="match status" value="1"/>
</dbReference>
<feature type="compositionally biased region" description="Polar residues" evidence="1">
    <location>
        <begin position="228"/>
        <end position="241"/>
    </location>
</feature>
<dbReference type="GO" id="GO:0005634">
    <property type="term" value="C:nucleus"/>
    <property type="evidence" value="ECO:0007669"/>
    <property type="project" value="TreeGrafter"/>
</dbReference>
<dbReference type="OrthoDB" id="690068at2759"/>
<dbReference type="PROSITE" id="PS50888">
    <property type="entry name" value="BHLH"/>
    <property type="match status" value="1"/>
</dbReference>
<dbReference type="InterPro" id="IPR011598">
    <property type="entry name" value="bHLH_dom"/>
</dbReference>
<sequence>MIWRSSLTHQDYMKYDVQPMTSKFSIRTSKGKPTKNSSTKAKSMTFLAAMNEAGPSTTSQLPQQQHQQQHEDGFSDQDKYDDGDSMDEEDDDDNLTNEETGSPNNQVLFLNFTSDLSPQTTSPRKKSSAQTKKAAYRVNGVNILNRKNLDSKTAIERMQRRRENHNHVERRRRDTINNTIYELSQVVPNALHTGQKPHKGNILKATLDYILVLQAENQMYRSRLAQTTTNVPGPSTLTNLPVVSPSSSSSSSTSSSMTTLPPLPPTSSPTYTLPIPPVTTLPSLSPVSASPVVDADFS</sequence>
<dbReference type="SMART" id="SM00353">
    <property type="entry name" value="HLH"/>
    <property type="match status" value="1"/>
</dbReference>
<reference evidence="3 4" key="1">
    <citation type="submission" date="2016-07" db="EMBL/GenBank/DDBJ databases">
        <title>Pervasive Adenine N6-methylation of Active Genes in Fungi.</title>
        <authorList>
            <consortium name="DOE Joint Genome Institute"/>
            <person name="Mondo S.J."/>
            <person name="Dannebaum R.O."/>
            <person name="Kuo R.C."/>
            <person name="Labutti K."/>
            <person name="Haridas S."/>
            <person name="Kuo A."/>
            <person name="Salamov A."/>
            <person name="Ahrendt S.R."/>
            <person name="Lipzen A."/>
            <person name="Sullivan W."/>
            <person name="Andreopoulos W.B."/>
            <person name="Clum A."/>
            <person name="Lindquist E."/>
            <person name="Daum C."/>
            <person name="Ramamoorthy G.K."/>
            <person name="Gryganskyi A."/>
            <person name="Culley D."/>
            <person name="Magnuson J.K."/>
            <person name="James T.Y."/>
            <person name="O'Malley M.A."/>
            <person name="Stajich J.E."/>
            <person name="Spatafora J.W."/>
            <person name="Visel A."/>
            <person name="Grigoriev I.V."/>
        </authorList>
    </citation>
    <scope>NUCLEOTIDE SEQUENCE [LARGE SCALE GENOMIC DNA]</scope>
    <source>
        <strain evidence="3 4">NRRL 1336</strain>
    </source>
</reference>
<feature type="region of interest" description="Disordered" evidence="1">
    <location>
        <begin position="228"/>
        <end position="298"/>
    </location>
</feature>
<dbReference type="PANTHER" id="PTHR47787">
    <property type="entry name" value="CENTROMERE-BINDING PROTEIN 1"/>
    <property type="match status" value="1"/>
</dbReference>
<dbReference type="CDD" id="cd11387">
    <property type="entry name" value="bHLHzip_USF_MITF"/>
    <property type="match status" value="1"/>
</dbReference>
<feature type="compositionally biased region" description="Basic and acidic residues" evidence="1">
    <location>
        <begin position="68"/>
        <end position="82"/>
    </location>
</feature>
<organism evidence="3 4">
    <name type="scientific">Absidia repens</name>
    <dbReference type="NCBI Taxonomy" id="90262"/>
    <lineage>
        <taxon>Eukaryota</taxon>
        <taxon>Fungi</taxon>
        <taxon>Fungi incertae sedis</taxon>
        <taxon>Mucoromycota</taxon>
        <taxon>Mucoromycotina</taxon>
        <taxon>Mucoromycetes</taxon>
        <taxon>Mucorales</taxon>
        <taxon>Cunninghamellaceae</taxon>
        <taxon>Absidia</taxon>
    </lineage>
</organism>
<accession>A0A1X2ICB7</accession>
<dbReference type="PANTHER" id="PTHR47787:SF1">
    <property type="entry name" value="CENTROMERE-BINDING PROTEIN 1"/>
    <property type="match status" value="1"/>
</dbReference>
<keyword evidence="4" id="KW-1185">Reference proteome</keyword>
<dbReference type="Pfam" id="PF00010">
    <property type="entry name" value="HLH"/>
    <property type="match status" value="1"/>
</dbReference>
<feature type="region of interest" description="Disordered" evidence="1">
    <location>
        <begin position="21"/>
        <end position="105"/>
    </location>
</feature>
<feature type="compositionally biased region" description="Acidic residues" evidence="1">
    <location>
        <begin position="83"/>
        <end position="96"/>
    </location>
</feature>
<protein>
    <recommendedName>
        <fullName evidence="2">BHLH domain-containing protein</fullName>
    </recommendedName>
</protein>
<gene>
    <name evidence="3" type="ORF">BCR42DRAFT_417713</name>
</gene>
<evidence type="ECO:0000256" key="1">
    <source>
        <dbReference type="SAM" id="MobiDB-lite"/>
    </source>
</evidence>
<feature type="compositionally biased region" description="Low complexity" evidence="1">
    <location>
        <begin position="244"/>
        <end position="260"/>
    </location>
</feature>